<feature type="chain" id="PRO_5003261540" description="SnoaL-like domain-containing protein" evidence="2">
    <location>
        <begin position="19"/>
        <end position="613"/>
    </location>
</feature>
<dbReference type="InParanoid" id="F0YBI9"/>
<dbReference type="GeneID" id="20225008"/>
<gene>
    <name evidence="3" type="ORF">AURANDRAFT_64797</name>
</gene>
<dbReference type="OrthoDB" id="10677369at2759"/>
<feature type="region of interest" description="Disordered" evidence="1">
    <location>
        <begin position="216"/>
        <end position="239"/>
    </location>
</feature>
<evidence type="ECO:0000256" key="2">
    <source>
        <dbReference type="SAM" id="SignalP"/>
    </source>
</evidence>
<dbReference type="AlphaFoldDB" id="F0YBI9"/>
<evidence type="ECO:0008006" key="5">
    <source>
        <dbReference type="Google" id="ProtNLM"/>
    </source>
</evidence>
<feature type="signal peptide" evidence="2">
    <location>
        <begin position="1"/>
        <end position="18"/>
    </location>
</feature>
<protein>
    <recommendedName>
        <fullName evidence="5">SnoaL-like domain-containing protein</fullName>
    </recommendedName>
</protein>
<accession>F0YBI9</accession>
<keyword evidence="4" id="KW-1185">Reference proteome</keyword>
<dbReference type="KEGG" id="aaf:AURANDRAFT_64797"/>
<name>F0YBI9_AURAN</name>
<dbReference type="EMBL" id="GL833130">
    <property type="protein sequence ID" value="EGB07689.1"/>
    <property type="molecule type" value="Genomic_DNA"/>
</dbReference>
<evidence type="ECO:0000256" key="1">
    <source>
        <dbReference type="SAM" id="MobiDB-lite"/>
    </source>
</evidence>
<dbReference type="Proteomes" id="UP000002729">
    <property type="component" value="Unassembled WGS sequence"/>
</dbReference>
<keyword evidence="2" id="KW-0732">Signal</keyword>
<organism evidence="4">
    <name type="scientific">Aureococcus anophagefferens</name>
    <name type="common">Harmful bloom alga</name>
    <dbReference type="NCBI Taxonomy" id="44056"/>
    <lineage>
        <taxon>Eukaryota</taxon>
        <taxon>Sar</taxon>
        <taxon>Stramenopiles</taxon>
        <taxon>Ochrophyta</taxon>
        <taxon>Pelagophyceae</taxon>
        <taxon>Pelagomonadales</taxon>
        <taxon>Pelagomonadaceae</taxon>
        <taxon>Aureococcus</taxon>
    </lineage>
</organism>
<evidence type="ECO:0000313" key="4">
    <source>
        <dbReference type="Proteomes" id="UP000002729"/>
    </source>
</evidence>
<dbReference type="RefSeq" id="XP_009037681.1">
    <property type="nucleotide sequence ID" value="XM_009039433.1"/>
</dbReference>
<sequence length="613" mass="62301">MRLHHAAMRAAFIVCAVALAPPRTVRRMITQQRTARPRGSTHRSAHVAGLLDEDDLATLTRVHEVATSLTTRGAVEDASLFAPDCVLRSQYGDPIATGPEGVARVGEFFARVVDRASLDPPSVSDDYGNFSQPWRIAAGVASLAGESRLTVGADGAVAEVELVLETLNGVELSGDNDRAVAAARAALVGLLGGENADNYNTLADWGQRAVLSTLRSPVFERPDSETKPQKPRDGAAAAPDAAAVGAPGFDAYVVADAGARRVLATLERGAFALSPVEARRAYAADLRVSGLAGEAVVGLDGSLDEVLRALALAKRSRDALAGAGGVAASDDVDLVAATFRPGDRALDVVLGFHVEPTAALSPFLASALGLGGGALDAEANVTYSFDASTGLAASLEVAAVAVNGQKLQAPALYTWASTAAAALGSPAADRRPRAAAAAPTAPAKPAKPEDAAAVLRAADAHHALLAEALCGDAGVDDWLDAAGVADDVRVTGLAGETLARGRGDVSAALKAARALLLVGPFPATCAVDAVTLERDRSVGVALTLRRRSSPDVAVRVTHTVRGGAVDAVAVASASVEGADVVPKRLAEAVKAARAANDAQSSLGALFKAFQGGS</sequence>
<proteinExistence type="predicted"/>
<feature type="compositionally biased region" description="Basic and acidic residues" evidence="1">
    <location>
        <begin position="218"/>
        <end position="233"/>
    </location>
</feature>
<evidence type="ECO:0000313" key="3">
    <source>
        <dbReference type="EMBL" id="EGB07689.1"/>
    </source>
</evidence>
<reference evidence="3 4" key="1">
    <citation type="journal article" date="2011" name="Proc. Natl. Acad. Sci. U.S.A.">
        <title>Niche of harmful alga Aureococcus anophagefferens revealed through ecogenomics.</title>
        <authorList>
            <person name="Gobler C.J."/>
            <person name="Berry D.L."/>
            <person name="Dyhrman S.T."/>
            <person name="Wilhelm S.W."/>
            <person name="Salamov A."/>
            <person name="Lobanov A.V."/>
            <person name="Zhang Y."/>
            <person name="Collier J.L."/>
            <person name="Wurch L.L."/>
            <person name="Kustka A.B."/>
            <person name="Dill B.D."/>
            <person name="Shah M."/>
            <person name="VerBerkmoes N.C."/>
            <person name="Kuo A."/>
            <person name="Terry A."/>
            <person name="Pangilinan J."/>
            <person name="Lindquist E.A."/>
            <person name="Lucas S."/>
            <person name="Paulsen I.T."/>
            <person name="Hattenrath-Lehmann T.K."/>
            <person name="Talmage S.C."/>
            <person name="Walker E.A."/>
            <person name="Koch F."/>
            <person name="Burson A.M."/>
            <person name="Marcoval M.A."/>
            <person name="Tang Y.Z."/>
            <person name="Lecleir G.R."/>
            <person name="Coyne K.J."/>
            <person name="Berg G.M."/>
            <person name="Bertrand E.M."/>
            <person name="Saito M.A."/>
            <person name="Gladyshev V.N."/>
            <person name="Grigoriev I.V."/>
        </authorList>
    </citation>
    <scope>NUCLEOTIDE SEQUENCE [LARGE SCALE GENOMIC DNA]</scope>
    <source>
        <strain evidence="4">CCMP 1984</strain>
    </source>
</reference>